<dbReference type="GO" id="GO:0005759">
    <property type="term" value="C:mitochondrial matrix"/>
    <property type="evidence" value="ECO:0007669"/>
    <property type="project" value="TreeGrafter"/>
</dbReference>
<gene>
    <name evidence="2" type="ORF">Cfor_00498</name>
</gene>
<protein>
    <recommendedName>
        <fullName evidence="4">Alpha-ketoglutarate-dependent dioxygenase AlkB-like domain-containing protein</fullName>
    </recommendedName>
</protein>
<dbReference type="PANTHER" id="PTHR21052:SF0">
    <property type="entry name" value="ALPHA-KETOGLUTARATE-DEPENDENT DIOXYGENASE ALKB HOMOLOG 7, MITOCHONDRIAL"/>
    <property type="match status" value="1"/>
</dbReference>
<name>A0A6L2Q3L3_COPFO</name>
<comment type="cofactor">
    <cofactor evidence="1">
        <name>Fe(2+)</name>
        <dbReference type="ChEBI" id="CHEBI:29033"/>
    </cofactor>
</comment>
<dbReference type="InParanoid" id="A0A6L2Q3L3"/>
<dbReference type="SUPFAM" id="SSF51197">
    <property type="entry name" value="Clavaminate synthase-like"/>
    <property type="match status" value="1"/>
</dbReference>
<comment type="caution">
    <text evidence="2">The sequence shown here is derived from an EMBL/GenBank/DDBJ whole genome shotgun (WGS) entry which is preliminary data.</text>
</comment>
<dbReference type="OrthoDB" id="28127at2759"/>
<dbReference type="GO" id="GO:0006974">
    <property type="term" value="P:DNA damage response"/>
    <property type="evidence" value="ECO:0007669"/>
    <property type="project" value="InterPro"/>
</dbReference>
<dbReference type="InterPro" id="IPR037151">
    <property type="entry name" value="AlkB-like_sf"/>
</dbReference>
<dbReference type="GO" id="GO:0006631">
    <property type="term" value="P:fatty acid metabolic process"/>
    <property type="evidence" value="ECO:0007669"/>
    <property type="project" value="TreeGrafter"/>
</dbReference>
<keyword evidence="3" id="KW-1185">Reference proteome</keyword>
<evidence type="ECO:0000256" key="1">
    <source>
        <dbReference type="ARBA" id="ARBA00001954"/>
    </source>
</evidence>
<evidence type="ECO:0000313" key="2">
    <source>
        <dbReference type="EMBL" id="GFG39503.1"/>
    </source>
</evidence>
<dbReference type="InterPro" id="IPR032870">
    <property type="entry name" value="ALKBH7-like"/>
</dbReference>
<dbReference type="Gene3D" id="2.60.120.590">
    <property type="entry name" value="Alpha-ketoglutarate-dependent dioxygenase AlkB-like"/>
    <property type="match status" value="1"/>
</dbReference>
<dbReference type="AlphaFoldDB" id="A0A6L2Q3L3"/>
<dbReference type="Proteomes" id="UP000502823">
    <property type="component" value="Unassembled WGS sequence"/>
</dbReference>
<accession>A0A6L2Q3L3</accession>
<evidence type="ECO:0000313" key="3">
    <source>
        <dbReference type="Proteomes" id="UP000502823"/>
    </source>
</evidence>
<organism evidence="2 3">
    <name type="scientific">Coptotermes formosanus</name>
    <name type="common">Formosan subterranean termite</name>
    <dbReference type="NCBI Taxonomy" id="36987"/>
    <lineage>
        <taxon>Eukaryota</taxon>
        <taxon>Metazoa</taxon>
        <taxon>Ecdysozoa</taxon>
        <taxon>Arthropoda</taxon>
        <taxon>Hexapoda</taxon>
        <taxon>Insecta</taxon>
        <taxon>Pterygota</taxon>
        <taxon>Neoptera</taxon>
        <taxon>Polyneoptera</taxon>
        <taxon>Dictyoptera</taxon>
        <taxon>Blattodea</taxon>
        <taxon>Blattoidea</taxon>
        <taxon>Termitoidae</taxon>
        <taxon>Rhinotermitidae</taxon>
        <taxon>Coptotermes</taxon>
    </lineage>
</organism>
<reference evidence="3" key="1">
    <citation type="submission" date="2020-01" db="EMBL/GenBank/DDBJ databases">
        <title>Draft genome sequence of the Termite Coptotermes fromosanus.</title>
        <authorList>
            <person name="Itakura S."/>
            <person name="Yosikawa Y."/>
            <person name="Umezawa K."/>
        </authorList>
    </citation>
    <scope>NUCLEOTIDE SEQUENCE [LARGE SCALE GENOMIC DNA]</scope>
</reference>
<proteinExistence type="predicted"/>
<evidence type="ECO:0008006" key="4">
    <source>
        <dbReference type="Google" id="ProtNLM"/>
    </source>
</evidence>
<dbReference type="PANTHER" id="PTHR21052">
    <property type="entry name" value="SPERMATOGENESIS ASSOCIATED 11-RELATED"/>
    <property type="match status" value="1"/>
</dbReference>
<dbReference type="EMBL" id="BLKM01000905">
    <property type="protein sequence ID" value="GFG39503.1"/>
    <property type="molecule type" value="Genomic_DNA"/>
</dbReference>
<sequence length="113" mass="13037">MKRVCKPMMCKEWAIRGYRETERLHWNPQNTAILQRVRDIAFPPGTPQLSLVHVLDLAEDGVIKPHIDSVRFCGNTIAGLSLLSDSVMRLVHEKDKEQVVDILLKQRSLYIMK</sequence>